<sequence length="118" mass="13627">MPSFILGGVMYEYVAPLKPQRLHLIRSWEYPHWPRVEAAVPLADGGTVAVYGEASRWSDELVHVRWADDEDHFHAAWIPKASVRPLTASEWDIIEFHTCPPELRHVRWGSRMPGFLPE</sequence>
<evidence type="ECO:0000313" key="2">
    <source>
        <dbReference type="Proteomes" id="UP000277028"/>
    </source>
</evidence>
<reference evidence="1 2" key="1">
    <citation type="submission" date="2018-09" db="EMBL/GenBank/DDBJ databases">
        <authorList>
            <person name="Rimple P.A."/>
            <person name="Stoner T.H."/>
            <person name="Garlena R.A."/>
            <person name="Russell D.A."/>
            <person name="Pope W.H."/>
            <person name="Jacobs-Sera D."/>
            <person name="Hatfull G.F."/>
        </authorList>
    </citation>
    <scope>NUCLEOTIDE SEQUENCE [LARGE SCALE GENOMIC DNA]</scope>
</reference>
<proteinExistence type="predicted"/>
<organism evidence="1 2">
    <name type="scientific">Arthrobacter phage Bridgette</name>
    <dbReference type="NCBI Taxonomy" id="2419949"/>
    <lineage>
        <taxon>Viruses</taxon>
        <taxon>Duplodnaviria</taxon>
        <taxon>Heunggongvirae</taxon>
        <taxon>Uroviricota</taxon>
        <taxon>Caudoviricetes</taxon>
        <taxon>Bridgettevirus</taxon>
        <taxon>Bridgettevirus bridgette</taxon>
    </lineage>
</organism>
<keyword evidence="2" id="KW-1185">Reference proteome</keyword>
<protein>
    <submittedName>
        <fullName evidence="1">Uncharacterized protein</fullName>
    </submittedName>
</protein>
<dbReference type="RefSeq" id="YP_009815237.1">
    <property type="nucleotide sequence ID" value="NC_048091.1"/>
</dbReference>
<name>A0A3G2KEC3_9CAUD</name>
<gene>
    <name evidence="1" type="primary">35</name>
    <name evidence="1" type="ORF">PBI_BRIDGETTE_35</name>
</gene>
<dbReference type="KEGG" id="vg:55006458"/>
<dbReference type="Proteomes" id="UP000277028">
    <property type="component" value="Segment"/>
</dbReference>
<dbReference type="EMBL" id="MH834603">
    <property type="protein sequence ID" value="AYN57301.1"/>
    <property type="molecule type" value="Genomic_DNA"/>
</dbReference>
<dbReference type="GeneID" id="55006458"/>
<accession>A0A3G2KEC3</accession>
<evidence type="ECO:0000313" key="1">
    <source>
        <dbReference type="EMBL" id="AYN57301.1"/>
    </source>
</evidence>